<dbReference type="InterPro" id="IPR051782">
    <property type="entry name" value="ABC_Transporter_VariousFunc"/>
</dbReference>
<dbReference type="InterPro" id="IPR003439">
    <property type="entry name" value="ABC_transporter-like_ATP-bd"/>
</dbReference>
<dbReference type="RefSeq" id="WP_264555891.1">
    <property type="nucleotide sequence ID" value="NZ_CP109979.1"/>
</dbReference>
<evidence type="ECO:0000256" key="1">
    <source>
        <dbReference type="ARBA" id="ARBA00022448"/>
    </source>
</evidence>
<dbReference type="InterPro" id="IPR003593">
    <property type="entry name" value="AAA+_ATPase"/>
</dbReference>
<dbReference type="InterPro" id="IPR027417">
    <property type="entry name" value="P-loop_NTPase"/>
</dbReference>
<name>A0ABD5YS87_9EURY</name>
<dbReference type="GO" id="GO:0005524">
    <property type="term" value="F:ATP binding"/>
    <property type="evidence" value="ECO:0007669"/>
    <property type="project" value="UniProtKB-KW"/>
</dbReference>
<dbReference type="CDD" id="cd03230">
    <property type="entry name" value="ABC_DR_subfamily_A"/>
    <property type="match status" value="1"/>
</dbReference>
<dbReference type="SUPFAM" id="SSF52540">
    <property type="entry name" value="P-loop containing nucleoside triphosphate hydrolases"/>
    <property type="match status" value="1"/>
</dbReference>
<evidence type="ECO:0000313" key="5">
    <source>
        <dbReference type="EMBL" id="MFC7190879.1"/>
    </source>
</evidence>
<dbReference type="SMART" id="SM00382">
    <property type="entry name" value="AAA"/>
    <property type="match status" value="1"/>
</dbReference>
<keyword evidence="3 5" id="KW-0067">ATP-binding</keyword>
<gene>
    <name evidence="5" type="ORF">ACFQL7_14270</name>
</gene>
<accession>A0ABD5YS87</accession>
<sequence>MAAIEVSGLTKEYGSVIGIDSLTFSVEEGEVFGFLGPNGAGKTTTIRTLLGFQSPTTGTATVLGCDTRNERDLRSAKADIGYLPATPAFDESVTGSEILDLHARVKGAERREELLERFDPPVGRPVREYSTGNVQKLAIVQAFMHDPTLVIMDEPTSGLDPLVQQRFNDFIRAEQRRGVTVFFSSHVLSEVRRLCDRVAILRDGQLITTESIEALLHRSGKVVHLRIIGEVDESAFEFDGVHDLEIRAVSTADGMSDSDSEHEINGHADELAFRSVQSGSETEVSFTFTGNVNDLVDAVGRHTLREFDIEEAPLDDVFMRFYGGDDV</sequence>
<proteinExistence type="predicted"/>
<evidence type="ECO:0000256" key="3">
    <source>
        <dbReference type="ARBA" id="ARBA00022840"/>
    </source>
</evidence>
<protein>
    <submittedName>
        <fullName evidence="5">ABC transporter ATP-binding protein</fullName>
    </submittedName>
</protein>
<dbReference type="Pfam" id="PF00005">
    <property type="entry name" value="ABC_tran"/>
    <property type="match status" value="1"/>
</dbReference>
<keyword evidence="2" id="KW-0547">Nucleotide-binding</keyword>
<keyword evidence="6" id="KW-1185">Reference proteome</keyword>
<evidence type="ECO:0000313" key="6">
    <source>
        <dbReference type="Proteomes" id="UP001596417"/>
    </source>
</evidence>
<reference evidence="5 6" key="1">
    <citation type="journal article" date="2019" name="Int. J. Syst. Evol. Microbiol.">
        <title>The Global Catalogue of Microorganisms (GCM) 10K type strain sequencing project: providing services to taxonomists for standard genome sequencing and annotation.</title>
        <authorList>
            <consortium name="The Broad Institute Genomics Platform"/>
            <consortium name="The Broad Institute Genome Sequencing Center for Infectious Disease"/>
            <person name="Wu L."/>
            <person name="Ma J."/>
        </authorList>
    </citation>
    <scope>NUCLEOTIDE SEQUENCE [LARGE SCALE GENOMIC DNA]</scope>
    <source>
        <strain evidence="5 6">RDMS1</strain>
    </source>
</reference>
<dbReference type="Proteomes" id="UP001596417">
    <property type="component" value="Unassembled WGS sequence"/>
</dbReference>
<keyword evidence="1" id="KW-0813">Transport</keyword>
<dbReference type="PANTHER" id="PTHR42939:SF1">
    <property type="entry name" value="ABC TRANSPORTER ATP-BINDING PROTEIN ALBC-RELATED"/>
    <property type="match status" value="1"/>
</dbReference>
<dbReference type="GeneID" id="76200544"/>
<dbReference type="Gene3D" id="3.40.50.300">
    <property type="entry name" value="P-loop containing nucleotide triphosphate hydrolases"/>
    <property type="match status" value="1"/>
</dbReference>
<comment type="caution">
    <text evidence="5">The sequence shown here is derived from an EMBL/GenBank/DDBJ whole genome shotgun (WGS) entry which is preliminary data.</text>
</comment>
<evidence type="ECO:0000259" key="4">
    <source>
        <dbReference type="PROSITE" id="PS50893"/>
    </source>
</evidence>
<dbReference type="EMBL" id="JBHTAX010000001">
    <property type="protein sequence ID" value="MFC7190879.1"/>
    <property type="molecule type" value="Genomic_DNA"/>
</dbReference>
<dbReference type="AlphaFoldDB" id="A0ABD5YS87"/>
<feature type="domain" description="ABC transporter" evidence="4">
    <location>
        <begin position="4"/>
        <end position="228"/>
    </location>
</feature>
<dbReference type="PROSITE" id="PS50893">
    <property type="entry name" value="ABC_TRANSPORTER_2"/>
    <property type="match status" value="1"/>
</dbReference>
<evidence type="ECO:0000256" key="2">
    <source>
        <dbReference type="ARBA" id="ARBA00022741"/>
    </source>
</evidence>
<organism evidence="5 6">
    <name type="scientific">Halocatena marina</name>
    <dbReference type="NCBI Taxonomy" id="2934937"/>
    <lineage>
        <taxon>Archaea</taxon>
        <taxon>Methanobacteriati</taxon>
        <taxon>Methanobacteriota</taxon>
        <taxon>Stenosarchaea group</taxon>
        <taxon>Halobacteria</taxon>
        <taxon>Halobacteriales</taxon>
        <taxon>Natronomonadaceae</taxon>
        <taxon>Halocatena</taxon>
    </lineage>
</organism>
<dbReference type="PANTHER" id="PTHR42939">
    <property type="entry name" value="ABC TRANSPORTER ATP-BINDING PROTEIN ALBC-RELATED"/>
    <property type="match status" value="1"/>
</dbReference>